<gene>
    <name evidence="2" type="ORF">GCM10022295_85620</name>
</gene>
<dbReference type="RefSeq" id="WP_346186322.1">
    <property type="nucleotide sequence ID" value="NZ_BAABCE010000027.1"/>
</dbReference>
<evidence type="ECO:0000313" key="2">
    <source>
        <dbReference type="EMBL" id="GAA3590847.1"/>
    </source>
</evidence>
<evidence type="ECO:0000313" key="3">
    <source>
        <dbReference type="Proteomes" id="UP001500707"/>
    </source>
</evidence>
<dbReference type="InterPro" id="IPR046200">
    <property type="entry name" value="DUF6233"/>
</dbReference>
<sequence length="151" mass="16439">MSDLPPDAARLREILRYLDGLEADNQTLLTYLKVQRAAVLKALAEAEGGEPSRPEAERQGQAGEKPSSRPSGAVIPTAPRDPRRPGKPYKLERRKTPDGPVPTAVHRADCHMAGELTHAVNAMEARLALTDSQLPACQFCRPDLELGIEPD</sequence>
<dbReference type="EMBL" id="BAABCE010000027">
    <property type="protein sequence ID" value="GAA3590847.1"/>
    <property type="molecule type" value="Genomic_DNA"/>
</dbReference>
<name>A0ABP6YUY8_9ACTN</name>
<dbReference type="Proteomes" id="UP001500707">
    <property type="component" value="Unassembled WGS sequence"/>
</dbReference>
<organism evidence="2 3">
    <name type="scientific">Streptomyces osmaniensis</name>
    <dbReference type="NCBI Taxonomy" id="593134"/>
    <lineage>
        <taxon>Bacteria</taxon>
        <taxon>Bacillati</taxon>
        <taxon>Actinomycetota</taxon>
        <taxon>Actinomycetes</taxon>
        <taxon>Kitasatosporales</taxon>
        <taxon>Streptomycetaceae</taxon>
        <taxon>Streptomyces</taxon>
    </lineage>
</organism>
<evidence type="ECO:0000256" key="1">
    <source>
        <dbReference type="SAM" id="MobiDB-lite"/>
    </source>
</evidence>
<dbReference type="Pfam" id="PF19746">
    <property type="entry name" value="DUF6233"/>
    <property type="match status" value="1"/>
</dbReference>
<comment type="caution">
    <text evidence="2">The sequence shown here is derived from an EMBL/GenBank/DDBJ whole genome shotgun (WGS) entry which is preliminary data.</text>
</comment>
<protein>
    <submittedName>
        <fullName evidence="2">Uncharacterized protein</fullName>
    </submittedName>
</protein>
<proteinExistence type="predicted"/>
<reference evidence="3" key="1">
    <citation type="journal article" date="2019" name="Int. J. Syst. Evol. Microbiol.">
        <title>The Global Catalogue of Microorganisms (GCM) 10K type strain sequencing project: providing services to taxonomists for standard genome sequencing and annotation.</title>
        <authorList>
            <consortium name="The Broad Institute Genomics Platform"/>
            <consortium name="The Broad Institute Genome Sequencing Center for Infectious Disease"/>
            <person name="Wu L."/>
            <person name="Ma J."/>
        </authorList>
    </citation>
    <scope>NUCLEOTIDE SEQUENCE [LARGE SCALE GENOMIC DNA]</scope>
    <source>
        <strain evidence="3">JCM 17656</strain>
    </source>
</reference>
<keyword evidence="3" id="KW-1185">Reference proteome</keyword>
<feature type="region of interest" description="Disordered" evidence="1">
    <location>
        <begin position="44"/>
        <end position="105"/>
    </location>
</feature>
<feature type="compositionally biased region" description="Basic and acidic residues" evidence="1">
    <location>
        <begin position="80"/>
        <end position="97"/>
    </location>
</feature>
<accession>A0ABP6YUY8</accession>